<dbReference type="SUPFAM" id="SSF47413">
    <property type="entry name" value="lambda repressor-like DNA-binding domains"/>
    <property type="match status" value="1"/>
</dbReference>
<reference evidence="5 6" key="1">
    <citation type="submission" date="2024-07" db="EMBL/GenBank/DDBJ databases">
        <authorList>
            <person name="Thanompreechachai J."/>
            <person name="Duangmal K."/>
        </authorList>
    </citation>
    <scope>NUCLEOTIDE SEQUENCE [LARGE SCALE GENOMIC DNA]</scope>
    <source>
        <strain evidence="5 6">KCTC 19886</strain>
    </source>
</reference>
<dbReference type="EMBL" id="JBFNQN010000015">
    <property type="protein sequence ID" value="MEW9267131.1"/>
    <property type="molecule type" value="Genomic_DNA"/>
</dbReference>
<dbReference type="Pfam" id="PF00356">
    <property type="entry name" value="LacI"/>
    <property type="match status" value="1"/>
</dbReference>
<evidence type="ECO:0000256" key="1">
    <source>
        <dbReference type="ARBA" id="ARBA00023015"/>
    </source>
</evidence>
<evidence type="ECO:0000313" key="5">
    <source>
        <dbReference type="EMBL" id="MEW9267131.1"/>
    </source>
</evidence>
<evidence type="ECO:0000256" key="3">
    <source>
        <dbReference type="ARBA" id="ARBA00023163"/>
    </source>
</evidence>
<dbReference type="GO" id="GO:0003677">
    <property type="term" value="F:DNA binding"/>
    <property type="evidence" value="ECO:0007669"/>
    <property type="project" value="UniProtKB-KW"/>
</dbReference>
<dbReference type="PROSITE" id="PS50932">
    <property type="entry name" value="HTH_LACI_2"/>
    <property type="match status" value="1"/>
</dbReference>
<sequence>MATVKEVAQRAGVSLGTVSNVLNRPEVVSEALRTRVQDAIAELGFVRNESARQLRAGVSRTIAMVVLDVANPFFTDVIAGAEELAERHDALVVMCNSANSADREARHLRRLDQQRVLGVLLTPVHDAPSSALSEVRDHGTPVVLVDRGAASATGQASVAVDDVLGGRLAGEHLVGAGHRDIAYVGVAAPLRQVQERLRGVREAVGGAGTVHVVDATGLSVRAGSQAAAQILAGPEQDRPTAVFCANDLLALGVLNECVRRGVRVPDELAVVGYDDIGFAATATVPLTSVRQPRELLGRTAVELLLAQVEGRAAQQIVFEPELVVRRSTGRRARA</sequence>
<dbReference type="InterPro" id="IPR028082">
    <property type="entry name" value="Peripla_BP_I"/>
</dbReference>
<gene>
    <name evidence="5" type="ORF">AB1207_20460</name>
</gene>
<evidence type="ECO:0000256" key="2">
    <source>
        <dbReference type="ARBA" id="ARBA00023125"/>
    </source>
</evidence>
<dbReference type="SMART" id="SM00354">
    <property type="entry name" value="HTH_LACI"/>
    <property type="match status" value="1"/>
</dbReference>
<dbReference type="Gene3D" id="3.40.50.2300">
    <property type="match status" value="2"/>
</dbReference>
<name>A0ABV3PBW9_9ACTN</name>
<dbReference type="PANTHER" id="PTHR30146">
    <property type="entry name" value="LACI-RELATED TRANSCRIPTIONAL REPRESSOR"/>
    <property type="match status" value="1"/>
</dbReference>
<dbReference type="Pfam" id="PF13377">
    <property type="entry name" value="Peripla_BP_3"/>
    <property type="match status" value="1"/>
</dbReference>
<dbReference type="SUPFAM" id="SSF53822">
    <property type="entry name" value="Periplasmic binding protein-like I"/>
    <property type="match status" value="1"/>
</dbReference>
<keyword evidence="1" id="KW-0805">Transcription regulation</keyword>
<dbReference type="InterPro" id="IPR046335">
    <property type="entry name" value="LacI/GalR-like_sensor"/>
</dbReference>
<proteinExistence type="predicted"/>
<dbReference type="PROSITE" id="PS00356">
    <property type="entry name" value="HTH_LACI_1"/>
    <property type="match status" value="1"/>
</dbReference>
<evidence type="ECO:0000259" key="4">
    <source>
        <dbReference type="PROSITE" id="PS50932"/>
    </source>
</evidence>
<protein>
    <submittedName>
        <fullName evidence="5">LacI family DNA-binding transcriptional regulator</fullName>
    </submittedName>
</protein>
<dbReference type="PANTHER" id="PTHR30146:SF109">
    <property type="entry name" value="HTH-TYPE TRANSCRIPTIONAL REGULATOR GALS"/>
    <property type="match status" value="1"/>
</dbReference>
<dbReference type="Gene3D" id="1.10.260.40">
    <property type="entry name" value="lambda repressor-like DNA-binding domains"/>
    <property type="match status" value="1"/>
</dbReference>
<keyword evidence="6" id="KW-1185">Reference proteome</keyword>
<dbReference type="RefSeq" id="WP_367640338.1">
    <property type="nucleotide sequence ID" value="NZ_JBFNQN010000015.1"/>
</dbReference>
<dbReference type="InterPro" id="IPR010982">
    <property type="entry name" value="Lambda_DNA-bd_dom_sf"/>
</dbReference>
<dbReference type="InterPro" id="IPR000843">
    <property type="entry name" value="HTH_LacI"/>
</dbReference>
<accession>A0ABV3PBW9</accession>
<dbReference type="CDD" id="cd01392">
    <property type="entry name" value="HTH_LacI"/>
    <property type="match status" value="1"/>
</dbReference>
<keyword evidence="3" id="KW-0804">Transcription</keyword>
<feature type="domain" description="HTH lacI-type" evidence="4">
    <location>
        <begin position="2"/>
        <end position="56"/>
    </location>
</feature>
<organism evidence="5 6">
    <name type="scientific">Kineococcus endophyticus</name>
    <dbReference type="NCBI Taxonomy" id="1181883"/>
    <lineage>
        <taxon>Bacteria</taxon>
        <taxon>Bacillati</taxon>
        <taxon>Actinomycetota</taxon>
        <taxon>Actinomycetes</taxon>
        <taxon>Kineosporiales</taxon>
        <taxon>Kineosporiaceae</taxon>
        <taxon>Kineococcus</taxon>
    </lineage>
</organism>
<keyword evidence="2 5" id="KW-0238">DNA-binding</keyword>
<evidence type="ECO:0000313" key="6">
    <source>
        <dbReference type="Proteomes" id="UP001555826"/>
    </source>
</evidence>
<comment type="caution">
    <text evidence="5">The sequence shown here is derived from an EMBL/GenBank/DDBJ whole genome shotgun (WGS) entry which is preliminary data.</text>
</comment>
<dbReference type="Proteomes" id="UP001555826">
    <property type="component" value="Unassembled WGS sequence"/>
</dbReference>